<protein>
    <submittedName>
        <fullName evidence="1">Uncharacterized protein</fullName>
    </submittedName>
</protein>
<accession>A0A2G8R6L1</accession>
<gene>
    <name evidence="1" type="ORF">P775_24870</name>
</gene>
<dbReference type="Proteomes" id="UP000231259">
    <property type="component" value="Unassembled WGS sequence"/>
</dbReference>
<evidence type="ECO:0000313" key="1">
    <source>
        <dbReference type="EMBL" id="PIL17162.1"/>
    </source>
</evidence>
<sequence length="101" mass="11504">MQKEVALRNGFLATLLFDLCDREIQPSGYRGSLRRSEMVSLDVHKDDRLVGGVMLTLNAEIGLGSPDQTRPMNALQHWFRCVMIDFSPIFMPRPYAVNSVY</sequence>
<dbReference type="EMBL" id="AWWI01000170">
    <property type="protein sequence ID" value="PIL17162.1"/>
    <property type="molecule type" value="Genomic_DNA"/>
</dbReference>
<reference evidence="1 2" key="1">
    <citation type="submission" date="2013-09" db="EMBL/GenBank/DDBJ databases">
        <title>Genome sequencing of Phaeobacter antarcticus sp. nov. SM1211.</title>
        <authorList>
            <person name="Zhang X.-Y."/>
            <person name="Liu C."/>
            <person name="Chen X.-L."/>
            <person name="Xie B.-B."/>
            <person name="Qin Q.-L."/>
            <person name="Rong J.-C."/>
            <person name="Zhang Y.-Z."/>
        </authorList>
    </citation>
    <scope>NUCLEOTIDE SEQUENCE [LARGE SCALE GENOMIC DNA]</scope>
    <source>
        <strain evidence="1 2">SM1211</strain>
    </source>
</reference>
<organism evidence="1 2">
    <name type="scientific">Puniceibacterium antarcticum</name>
    <dbReference type="NCBI Taxonomy" id="1206336"/>
    <lineage>
        <taxon>Bacteria</taxon>
        <taxon>Pseudomonadati</taxon>
        <taxon>Pseudomonadota</taxon>
        <taxon>Alphaproteobacteria</taxon>
        <taxon>Rhodobacterales</taxon>
        <taxon>Paracoccaceae</taxon>
        <taxon>Puniceibacterium</taxon>
    </lineage>
</organism>
<proteinExistence type="predicted"/>
<dbReference type="AlphaFoldDB" id="A0A2G8R6L1"/>
<name>A0A2G8R6L1_9RHOB</name>
<comment type="caution">
    <text evidence="1">The sequence shown here is derived from an EMBL/GenBank/DDBJ whole genome shotgun (WGS) entry which is preliminary data.</text>
</comment>
<keyword evidence="2" id="KW-1185">Reference proteome</keyword>
<evidence type="ECO:0000313" key="2">
    <source>
        <dbReference type="Proteomes" id="UP000231259"/>
    </source>
</evidence>